<gene>
    <name evidence="2" type="ORF">BU072_06530</name>
</gene>
<organism evidence="2 3">
    <name type="scientific">Mammaliicoccus vitulinus</name>
    <dbReference type="NCBI Taxonomy" id="71237"/>
    <lineage>
        <taxon>Bacteria</taxon>
        <taxon>Bacillati</taxon>
        <taxon>Bacillota</taxon>
        <taxon>Bacilli</taxon>
        <taxon>Bacillales</taxon>
        <taxon>Staphylococcaceae</taxon>
        <taxon>Mammaliicoccus</taxon>
    </lineage>
</organism>
<dbReference type="AlphaFoldDB" id="A0A2T4PU20"/>
<accession>A0A2T4PU20</accession>
<dbReference type="InterPro" id="IPR027417">
    <property type="entry name" value="P-loop_NTPase"/>
</dbReference>
<dbReference type="Pfam" id="PF01878">
    <property type="entry name" value="EVE"/>
    <property type="match status" value="1"/>
</dbReference>
<sequence length="456" mass="53267">MSEERNYFWLNCGYNRWNHTEPLEGQIAVFESGASFNPTQGYHAFKTARPGDKVIYYQVQNQVGLLGYGEIVHVQTGGNQKVSIHFKFEKSLTMLSIEYLKRSEQLELRIKQITDQLFNRISKEEFDLIIGLGQGAIKIPRYFLLSEEIPFEEDETYTIFTHTVNGIKRNGYTYYTQLEIGDQIVFLSRNANHSIIGTGEVSDSIHKLPPQPGRTDSTCIKVKYHNDINPINVGELNKHQSLKKLYFLQENSKQSIANLTKAQYDAMLDMSNGTYQQRSNQQYEMPVQREQETEHKKDKPIILMLCDNKEDGLKKAKHYVERELAKGIYTVGHPDFSEEMLYGRYLPNESGALYYREGFITGHITNSEREWLVIDQFERIDPEIFQLFLNVLDGHEMTVPRYNHEGKMVKWSLEKDSFYRHNPKWRMIGLCYGSLEDIKQQYSHQFLKHCRVLHVG</sequence>
<dbReference type="Proteomes" id="UP000241209">
    <property type="component" value="Unassembled WGS sequence"/>
</dbReference>
<feature type="domain" description="EVE" evidence="1">
    <location>
        <begin position="176"/>
        <end position="270"/>
    </location>
</feature>
<dbReference type="InterPro" id="IPR002740">
    <property type="entry name" value="EVE_domain"/>
</dbReference>
<name>A0A2T4PU20_9STAP</name>
<dbReference type="InterPro" id="IPR015947">
    <property type="entry name" value="PUA-like_sf"/>
</dbReference>
<dbReference type="OrthoDB" id="2416557at2"/>
<dbReference type="SUPFAM" id="SSF52540">
    <property type="entry name" value="P-loop containing nucleoside triphosphate hydrolases"/>
    <property type="match status" value="1"/>
</dbReference>
<evidence type="ECO:0000259" key="1">
    <source>
        <dbReference type="Pfam" id="PF01878"/>
    </source>
</evidence>
<evidence type="ECO:0000313" key="2">
    <source>
        <dbReference type="EMBL" id="PTI29875.1"/>
    </source>
</evidence>
<comment type="caution">
    <text evidence="2">The sequence shown here is derived from an EMBL/GenBank/DDBJ whole genome shotgun (WGS) entry which is preliminary data.</text>
</comment>
<proteinExistence type="predicted"/>
<evidence type="ECO:0000313" key="3">
    <source>
        <dbReference type="Proteomes" id="UP000241209"/>
    </source>
</evidence>
<dbReference type="RefSeq" id="WP_107556975.1">
    <property type="nucleotide sequence ID" value="NZ_PZFF01000039.1"/>
</dbReference>
<dbReference type="Gene3D" id="3.10.590.10">
    <property type="entry name" value="ph1033 like domains"/>
    <property type="match status" value="1"/>
</dbReference>
<reference evidence="2 3" key="1">
    <citation type="journal article" date="2016" name="Front. Microbiol.">
        <title>Comprehensive Phylogenetic Analysis of Bovine Non-aureus Staphylococci Species Based on Whole-Genome Sequencing.</title>
        <authorList>
            <person name="Naushad S."/>
            <person name="Barkema H.W."/>
            <person name="Luby C."/>
            <person name="Condas L.A."/>
            <person name="Nobrega D.B."/>
            <person name="Carson D.A."/>
            <person name="De Buck J."/>
        </authorList>
    </citation>
    <scope>NUCLEOTIDE SEQUENCE [LARGE SCALE GENOMIC DNA]</scope>
    <source>
        <strain evidence="2 3">SNUC 2204</strain>
    </source>
</reference>
<dbReference type="STRING" id="1167632.GCA_000286335_02056"/>
<dbReference type="SUPFAM" id="SSF88697">
    <property type="entry name" value="PUA domain-like"/>
    <property type="match status" value="2"/>
</dbReference>
<dbReference type="EMBL" id="PZFK01000010">
    <property type="protein sequence ID" value="PTI29875.1"/>
    <property type="molecule type" value="Genomic_DNA"/>
</dbReference>
<dbReference type="Gene3D" id="3.40.50.300">
    <property type="entry name" value="P-loop containing nucleotide triphosphate hydrolases"/>
    <property type="match status" value="1"/>
</dbReference>
<protein>
    <submittedName>
        <fullName evidence="2">EVE domain-containing protein</fullName>
    </submittedName>
</protein>